<dbReference type="AlphaFoldDB" id="A0A420ALI3"/>
<gene>
    <name evidence="1" type="ORF">DFQ12_4370</name>
</gene>
<accession>A0A420ALI3</accession>
<organism evidence="1 2">
    <name type="scientific">Sphingobacterium detergens</name>
    <dbReference type="NCBI Taxonomy" id="1145106"/>
    <lineage>
        <taxon>Bacteria</taxon>
        <taxon>Pseudomonadati</taxon>
        <taxon>Bacteroidota</taxon>
        <taxon>Sphingobacteriia</taxon>
        <taxon>Sphingobacteriales</taxon>
        <taxon>Sphingobacteriaceae</taxon>
        <taxon>Sphingobacterium</taxon>
    </lineage>
</organism>
<dbReference type="RefSeq" id="WP_147420457.1">
    <property type="nucleotide sequence ID" value="NZ_RAPY01000005.1"/>
</dbReference>
<protein>
    <recommendedName>
        <fullName evidence="3">Fasciclin domain-containing protein</fullName>
    </recommendedName>
</protein>
<dbReference type="InterPro" id="IPR036378">
    <property type="entry name" value="FAS1_dom_sf"/>
</dbReference>
<dbReference type="OrthoDB" id="655802at2"/>
<name>A0A420ALI3_SPHD1</name>
<keyword evidence="2" id="KW-1185">Reference proteome</keyword>
<evidence type="ECO:0000313" key="1">
    <source>
        <dbReference type="EMBL" id="RKE45298.1"/>
    </source>
</evidence>
<dbReference type="Gene3D" id="2.30.180.10">
    <property type="entry name" value="FAS1 domain"/>
    <property type="match status" value="1"/>
</dbReference>
<evidence type="ECO:0000313" key="2">
    <source>
        <dbReference type="Proteomes" id="UP000286246"/>
    </source>
</evidence>
<comment type="caution">
    <text evidence="1">The sequence shown here is derived from an EMBL/GenBank/DDBJ whole genome shotgun (WGS) entry which is preliminary data.</text>
</comment>
<proteinExistence type="predicted"/>
<sequence length="228" mass="25847">MKKIIVNIACLLGIIVAISSCKKNDYFVGGDLHNPKINMTTYDWMKSNKYGVFDTVLMLIDKAGVKDKINAQGITFFAPTDYDVYNYVQARTKQVQKVDPKKMWTVDSIMKYELGRFADSIDMYITKEQLTNDRLIAAGKKYKNNKGGNFIISYEETRDPALGYNENSTVIPRVVLFTYLYQTIGDVFDVKSIVPPVGSRTLVQTSNAQTTTGVVHVLSNSHVLFYYR</sequence>
<dbReference type="Proteomes" id="UP000286246">
    <property type="component" value="Unassembled WGS sequence"/>
</dbReference>
<dbReference type="PROSITE" id="PS51257">
    <property type="entry name" value="PROKAR_LIPOPROTEIN"/>
    <property type="match status" value="1"/>
</dbReference>
<evidence type="ECO:0008006" key="3">
    <source>
        <dbReference type="Google" id="ProtNLM"/>
    </source>
</evidence>
<dbReference type="EMBL" id="RAPY01000005">
    <property type="protein sequence ID" value="RKE45298.1"/>
    <property type="molecule type" value="Genomic_DNA"/>
</dbReference>
<reference evidence="1 2" key="1">
    <citation type="submission" date="2018-09" db="EMBL/GenBank/DDBJ databases">
        <title>Genomic Encyclopedia of Type Strains, Phase III (KMG-III): the genomes of soil and plant-associated and newly described type strains.</title>
        <authorList>
            <person name="Whitman W."/>
        </authorList>
    </citation>
    <scope>NUCLEOTIDE SEQUENCE [LARGE SCALE GENOMIC DNA]</scope>
    <source>
        <strain evidence="1 2">CECT 7938</strain>
    </source>
</reference>